<proteinExistence type="inferred from homology"/>
<dbReference type="RefSeq" id="XP_040686894.1">
    <property type="nucleotide sequence ID" value="XM_040838571.1"/>
</dbReference>
<evidence type="ECO:0000256" key="1">
    <source>
        <dbReference type="ARBA" id="ARBA00004173"/>
    </source>
</evidence>
<organism evidence="7 8">
    <name type="scientific">Aspergillus wentii DTO 134E9</name>
    <dbReference type="NCBI Taxonomy" id="1073089"/>
    <lineage>
        <taxon>Eukaryota</taxon>
        <taxon>Fungi</taxon>
        <taxon>Dikarya</taxon>
        <taxon>Ascomycota</taxon>
        <taxon>Pezizomycotina</taxon>
        <taxon>Eurotiomycetes</taxon>
        <taxon>Eurotiomycetidae</taxon>
        <taxon>Eurotiales</taxon>
        <taxon>Aspergillaceae</taxon>
        <taxon>Aspergillus</taxon>
        <taxon>Aspergillus subgen. Cremei</taxon>
    </lineage>
</organism>
<dbReference type="Gene3D" id="3.90.1200.10">
    <property type="match status" value="1"/>
</dbReference>
<dbReference type="EMBL" id="KV878214">
    <property type="protein sequence ID" value="OJJ33217.1"/>
    <property type="molecule type" value="Genomic_DNA"/>
</dbReference>
<dbReference type="PANTHER" id="PTHR36091:SF1">
    <property type="entry name" value="ALTERED INHERITANCE OF MITOCHONDRIA PROTEIN 9, MITOCHONDRIAL"/>
    <property type="match status" value="1"/>
</dbReference>
<keyword evidence="8" id="KW-1185">Reference proteome</keyword>
<dbReference type="GeneID" id="63754419"/>
<reference evidence="8" key="1">
    <citation type="journal article" date="2017" name="Genome Biol.">
        <title>Comparative genomics reveals high biological diversity and specific adaptations in the industrially and medically important fungal genus Aspergillus.</title>
        <authorList>
            <person name="de Vries R.P."/>
            <person name="Riley R."/>
            <person name="Wiebenga A."/>
            <person name="Aguilar-Osorio G."/>
            <person name="Amillis S."/>
            <person name="Uchima C.A."/>
            <person name="Anderluh G."/>
            <person name="Asadollahi M."/>
            <person name="Askin M."/>
            <person name="Barry K."/>
            <person name="Battaglia E."/>
            <person name="Bayram O."/>
            <person name="Benocci T."/>
            <person name="Braus-Stromeyer S.A."/>
            <person name="Caldana C."/>
            <person name="Canovas D."/>
            <person name="Cerqueira G.C."/>
            <person name="Chen F."/>
            <person name="Chen W."/>
            <person name="Choi C."/>
            <person name="Clum A."/>
            <person name="Dos Santos R.A."/>
            <person name="Damasio A.R."/>
            <person name="Diallinas G."/>
            <person name="Emri T."/>
            <person name="Fekete E."/>
            <person name="Flipphi M."/>
            <person name="Freyberg S."/>
            <person name="Gallo A."/>
            <person name="Gournas C."/>
            <person name="Habgood R."/>
            <person name="Hainaut M."/>
            <person name="Harispe M.L."/>
            <person name="Henrissat B."/>
            <person name="Hilden K.S."/>
            <person name="Hope R."/>
            <person name="Hossain A."/>
            <person name="Karabika E."/>
            <person name="Karaffa L."/>
            <person name="Karanyi Z."/>
            <person name="Krasevec N."/>
            <person name="Kuo A."/>
            <person name="Kusch H."/>
            <person name="LaButti K."/>
            <person name="Lagendijk E.L."/>
            <person name="Lapidus A."/>
            <person name="Levasseur A."/>
            <person name="Lindquist E."/>
            <person name="Lipzen A."/>
            <person name="Logrieco A.F."/>
            <person name="MacCabe A."/>
            <person name="Maekelae M.R."/>
            <person name="Malavazi I."/>
            <person name="Melin P."/>
            <person name="Meyer V."/>
            <person name="Mielnichuk N."/>
            <person name="Miskei M."/>
            <person name="Molnar A.P."/>
            <person name="Mule G."/>
            <person name="Ngan C.Y."/>
            <person name="Orejas M."/>
            <person name="Orosz E."/>
            <person name="Ouedraogo J.P."/>
            <person name="Overkamp K.M."/>
            <person name="Park H.-S."/>
            <person name="Perrone G."/>
            <person name="Piumi F."/>
            <person name="Punt P.J."/>
            <person name="Ram A.F."/>
            <person name="Ramon A."/>
            <person name="Rauscher S."/>
            <person name="Record E."/>
            <person name="Riano-Pachon D.M."/>
            <person name="Robert V."/>
            <person name="Roehrig J."/>
            <person name="Ruller R."/>
            <person name="Salamov A."/>
            <person name="Salih N.S."/>
            <person name="Samson R.A."/>
            <person name="Sandor E."/>
            <person name="Sanguinetti M."/>
            <person name="Schuetze T."/>
            <person name="Sepcic K."/>
            <person name="Shelest E."/>
            <person name="Sherlock G."/>
            <person name="Sophianopoulou V."/>
            <person name="Squina F.M."/>
            <person name="Sun H."/>
            <person name="Susca A."/>
            <person name="Todd R.B."/>
            <person name="Tsang A."/>
            <person name="Unkles S.E."/>
            <person name="van de Wiele N."/>
            <person name="van Rossen-Uffink D."/>
            <person name="Oliveira J.V."/>
            <person name="Vesth T.C."/>
            <person name="Visser J."/>
            <person name="Yu J.-H."/>
            <person name="Zhou M."/>
            <person name="Andersen M.R."/>
            <person name="Archer D.B."/>
            <person name="Baker S.E."/>
            <person name="Benoit I."/>
            <person name="Brakhage A.A."/>
            <person name="Braus G.H."/>
            <person name="Fischer R."/>
            <person name="Frisvad J.C."/>
            <person name="Goldman G.H."/>
            <person name="Houbraken J."/>
            <person name="Oakley B."/>
            <person name="Pocsi I."/>
            <person name="Scazzocchio C."/>
            <person name="Seiboth B."/>
            <person name="vanKuyk P.A."/>
            <person name="Wortman J."/>
            <person name="Dyer P.S."/>
            <person name="Grigoriev I.V."/>
        </authorList>
    </citation>
    <scope>NUCLEOTIDE SEQUENCE [LARGE SCALE GENOMIC DNA]</scope>
    <source>
        <strain evidence="8">DTO 134E9</strain>
    </source>
</reference>
<dbReference type="SUPFAM" id="SSF56112">
    <property type="entry name" value="Protein kinase-like (PK-like)"/>
    <property type="match status" value="1"/>
</dbReference>
<dbReference type="PANTHER" id="PTHR36091">
    <property type="entry name" value="ALTERED INHERITANCE OF MITOCHONDRIA PROTEIN 9, MITOCHONDRIAL"/>
    <property type="match status" value="1"/>
</dbReference>
<accession>A0A1L9REB9</accession>
<dbReference type="GO" id="GO:0005739">
    <property type="term" value="C:mitochondrion"/>
    <property type="evidence" value="ECO:0007669"/>
    <property type="project" value="UniProtKB-SubCell"/>
</dbReference>
<evidence type="ECO:0000256" key="2">
    <source>
        <dbReference type="ARBA" id="ARBA00005543"/>
    </source>
</evidence>
<gene>
    <name evidence="7" type="ORF">ASPWEDRAFT_61355</name>
</gene>
<comment type="subcellular location">
    <subcellularLocation>
        <location evidence="1">Mitochondrion</location>
    </subcellularLocation>
</comment>
<dbReference type="InterPro" id="IPR051035">
    <property type="entry name" value="Mito_inheritance_9"/>
</dbReference>
<comment type="similarity">
    <text evidence="2">Belongs to the AIM9 family.</text>
</comment>
<dbReference type="VEuPathDB" id="FungiDB:ASPWEDRAFT_61355"/>
<evidence type="ECO:0000256" key="6">
    <source>
        <dbReference type="ARBA" id="ARBA00031849"/>
    </source>
</evidence>
<dbReference type="InterPro" id="IPR011009">
    <property type="entry name" value="Kinase-like_dom_sf"/>
</dbReference>
<evidence type="ECO:0000256" key="4">
    <source>
        <dbReference type="ARBA" id="ARBA00022946"/>
    </source>
</evidence>
<evidence type="ECO:0000313" key="8">
    <source>
        <dbReference type="Proteomes" id="UP000184383"/>
    </source>
</evidence>
<keyword evidence="5" id="KW-0496">Mitochondrion</keyword>
<name>A0A1L9REB9_ASPWE</name>
<keyword evidence="4" id="KW-0809">Transit peptide</keyword>
<evidence type="ECO:0000313" key="7">
    <source>
        <dbReference type="EMBL" id="OJJ33217.1"/>
    </source>
</evidence>
<dbReference type="AlphaFoldDB" id="A0A1L9REB9"/>
<sequence>MTREDGREVIAKIPFRIAGPACLTTGSEVGGISLLMWDLVKKHTNIPVPRVLSWSSDETNPVGAEYIITEKAAGVPLFQRWGEMSDFKRLELIKNLTQLEAQFSAISFPAYGGLLFGSTISNLGIAIAERELSRISNKHFDGRAMFHQGGVEEQSQLLKSTMDLMHTLDSNPIVTRSARPTLWHTDLHMGNIFASPEESSRIVSLIDFQSVSVFPFFLQAQWPVFLKPRQNFVKGLAKLAKAYEVSTYLEDRPAHNAMKLPRVFRELLIRCGEVSEVGIVPLRECLIEISQNWSDLGFTGQCPFSFREEEINSHQRQFAEYEAWNEAQHLAQECLDTDAEGWVAPELDIKEKQRQNKELLSMYIERMAGEKSPEEAREMWPFADQV</sequence>
<dbReference type="OrthoDB" id="2906425at2759"/>
<evidence type="ECO:0000256" key="3">
    <source>
        <dbReference type="ARBA" id="ARBA00016197"/>
    </source>
</evidence>
<dbReference type="Proteomes" id="UP000184383">
    <property type="component" value="Unassembled WGS sequence"/>
</dbReference>
<protein>
    <recommendedName>
        <fullName evidence="3">Altered inheritance of mitochondria protein 9, mitochondrial</fullName>
    </recommendedName>
    <alternativeName>
        <fullName evidence="6">Found in mitochondrial proteome protein 29</fullName>
    </alternativeName>
</protein>
<evidence type="ECO:0000256" key="5">
    <source>
        <dbReference type="ARBA" id="ARBA00023128"/>
    </source>
</evidence>